<dbReference type="GO" id="GO:0030424">
    <property type="term" value="C:axon"/>
    <property type="evidence" value="ECO:0007669"/>
    <property type="project" value="TreeGrafter"/>
</dbReference>
<dbReference type="GO" id="GO:0043025">
    <property type="term" value="C:neuronal cell body"/>
    <property type="evidence" value="ECO:0007669"/>
    <property type="project" value="TreeGrafter"/>
</dbReference>
<dbReference type="OrthoDB" id="6085115at2759"/>
<dbReference type="AlphaFoldDB" id="A0A8J2PH04"/>
<proteinExistence type="predicted"/>
<dbReference type="GO" id="GO:0005886">
    <property type="term" value="C:plasma membrane"/>
    <property type="evidence" value="ECO:0007669"/>
    <property type="project" value="TreeGrafter"/>
</dbReference>
<dbReference type="InterPro" id="IPR007110">
    <property type="entry name" value="Ig-like_dom"/>
</dbReference>
<feature type="domain" description="Ig-like" evidence="3">
    <location>
        <begin position="7"/>
        <end position="94"/>
    </location>
</feature>
<dbReference type="Pfam" id="PF07679">
    <property type="entry name" value="I-set"/>
    <property type="match status" value="1"/>
</dbReference>
<dbReference type="InterPro" id="IPR003598">
    <property type="entry name" value="Ig_sub2"/>
</dbReference>
<sequence>GVFVADPAKITIESEWALVGPGEPAHLSCKIDANPLDESMVQWTYGGVPLSNPRAELKFRDNKSFLNIDGVTKEDEGSYTCRVDNGIGQPSNASIFLIVKRELPKEISPFSNSFPT</sequence>
<dbReference type="GO" id="GO:0050808">
    <property type="term" value="P:synapse organization"/>
    <property type="evidence" value="ECO:0007669"/>
    <property type="project" value="TreeGrafter"/>
</dbReference>
<name>A0A8J2PH04_9HEXA</name>
<organism evidence="4 5">
    <name type="scientific">Allacma fusca</name>
    <dbReference type="NCBI Taxonomy" id="39272"/>
    <lineage>
        <taxon>Eukaryota</taxon>
        <taxon>Metazoa</taxon>
        <taxon>Ecdysozoa</taxon>
        <taxon>Arthropoda</taxon>
        <taxon>Hexapoda</taxon>
        <taxon>Collembola</taxon>
        <taxon>Symphypleona</taxon>
        <taxon>Sminthuridae</taxon>
        <taxon>Allacma</taxon>
    </lineage>
</organism>
<dbReference type="InterPro" id="IPR003599">
    <property type="entry name" value="Ig_sub"/>
</dbReference>
<keyword evidence="5" id="KW-1185">Reference proteome</keyword>
<dbReference type="PROSITE" id="PS50835">
    <property type="entry name" value="IG_LIKE"/>
    <property type="match status" value="1"/>
</dbReference>
<dbReference type="FunFam" id="2.60.40.10:FF:000032">
    <property type="entry name" value="palladin isoform X1"/>
    <property type="match status" value="1"/>
</dbReference>
<keyword evidence="1" id="KW-1015">Disulfide bond</keyword>
<protein>
    <recommendedName>
        <fullName evidence="3">Ig-like domain-containing protein</fullName>
    </recommendedName>
</protein>
<reference evidence="4" key="1">
    <citation type="submission" date="2021-06" db="EMBL/GenBank/DDBJ databases">
        <authorList>
            <person name="Hodson N. C."/>
            <person name="Mongue J. A."/>
            <person name="Jaron S. K."/>
        </authorList>
    </citation>
    <scope>NUCLEOTIDE SEQUENCE</scope>
</reference>
<dbReference type="InterPro" id="IPR013098">
    <property type="entry name" value="Ig_I-set"/>
</dbReference>
<dbReference type="Proteomes" id="UP000708208">
    <property type="component" value="Unassembled WGS sequence"/>
</dbReference>
<evidence type="ECO:0000259" key="3">
    <source>
        <dbReference type="PROSITE" id="PS50835"/>
    </source>
</evidence>
<evidence type="ECO:0000313" key="4">
    <source>
        <dbReference type="EMBL" id="CAG7829633.1"/>
    </source>
</evidence>
<gene>
    <name evidence="4" type="ORF">AFUS01_LOCUS39490</name>
</gene>
<dbReference type="GO" id="GO:0007156">
    <property type="term" value="P:homophilic cell adhesion via plasma membrane adhesion molecules"/>
    <property type="evidence" value="ECO:0007669"/>
    <property type="project" value="TreeGrafter"/>
</dbReference>
<feature type="non-terminal residue" evidence="4">
    <location>
        <position position="1"/>
    </location>
</feature>
<dbReference type="SMART" id="SM00409">
    <property type="entry name" value="IG"/>
    <property type="match status" value="1"/>
</dbReference>
<dbReference type="CDD" id="cd00096">
    <property type="entry name" value="Ig"/>
    <property type="match status" value="1"/>
</dbReference>
<dbReference type="InterPro" id="IPR050958">
    <property type="entry name" value="Cell_Adh-Cytoskel_Orgn"/>
</dbReference>
<keyword evidence="2" id="KW-0393">Immunoglobulin domain</keyword>
<dbReference type="SMART" id="SM00408">
    <property type="entry name" value="IGc2"/>
    <property type="match status" value="1"/>
</dbReference>
<accession>A0A8J2PH04</accession>
<dbReference type="GO" id="GO:0008046">
    <property type="term" value="F:axon guidance receptor activity"/>
    <property type="evidence" value="ECO:0007669"/>
    <property type="project" value="TreeGrafter"/>
</dbReference>
<dbReference type="PANTHER" id="PTHR45080:SF33">
    <property type="entry name" value="IG-LIKE DOMAIN-CONTAINING PROTEIN"/>
    <property type="match status" value="1"/>
</dbReference>
<comment type="caution">
    <text evidence="4">The sequence shown here is derived from an EMBL/GenBank/DDBJ whole genome shotgun (WGS) entry which is preliminary data.</text>
</comment>
<evidence type="ECO:0000256" key="2">
    <source>
        <dbReference type="ARBA" id="ARBA00023319"/>
    </source>
</evidence>
<evidence type="ECO:0000256" key="1">
    <source>
        <dbReference type="ARBA" id="ARBA00023157"/>
    </source>
</evidence>
<dbReference type="EMBL" id="CAJVCH010552355">
    <property type="protein sequence ID" value="CAG7829633.1"/>
    <property type="molecule type" value="Genomic_DNA"/>
</dbReference>
<evidence type="ECO:0000313" key="5">
    <source>
        <dbReference type="Proteomes" id="UP000708208"/>
    </source>
</evidence>
<dbReference type="PANTHER" id="PTHR45080">
    <property type="entry name" value="CONTACTIN 5"/>
    <property type="match status" value="1"/>
</dbReference>